<reference evidence="1 2" key="1">
    <citation type="submission" date="2013-05" db="EMBL/GenBank/DDBJ databases">
        <title>Complete genome sequence of Bacillus thuringiensis YBT-1518, a typical strain with high toxicity to nematode.</title>
        <authorList>
            <person name="Wang P."/>
            <person name="Zhang C."/>
            <person name="Guo M."/>
            <person name="Guo S."/>
            <person name="Zhu Y."/>
            <person name="Zheng J."/>
            <person name="Zhu L."/>
            <person name="Ruan L."/>
            <person name="Peng D."/>
            <person name="Sun M."/>
        </authorList>
    </citation>
    <scope>NUCLEOTIDE SEQUENCE [LARGE SCALE GENOMIC DNA]</scope>
    <source>
        <strain evidence="1 2">YBT-1518</strain>
        <plasmid evidence="1 2">pBMB0232</plasmid>
    </source>
</reference>
<geneLocation type="plasmid" evidence="1 2">
    <name>pBMB0232</name>
</geneLocation>
<dbReference type="AlphaFoldDB" id="A0A9W3KJ76"/>
<keyword evidence="1" id="KW-0614">Plasmid</keyword>
<accession>A0A9W3KJ76</accession>
<organism evidence="1 2">
    <name type="scientific">Bacillus thuringiensis YBT-1518</name>
    <dbReference type="NCBI Taxonomy" id="529122"/>
    <lineage>
        <taxon>Bacteria</taxon>
        <taxon>Bacillati</taxon>
        <taxon>Bacillota</taxon>
        <taxon>Bacilli</taxon>
        <taxon>Bacillales</taxon>
        <taxon>Bacillaceae</taxon>
        <taxon>Bacillus</taxon>
        <taxon>Bacillus cereus group</taxon>
    </lineage>
</organism>
<dbReference type="RefSeq" id="WP_023523881.1">
    <property type="nucleotide sequence ID" value="NC_022877.1"/>
</dbReference>
<sequence length="122" mass="13801">MFKRISILGIIGALSIYLTGCTSNTTIMSTSPYPIDTPYKNEYLTKAFPAGMPIDNYIRKKNILPVQHISSIPLANGDIGRVLQEKDGFVIICGNEKEIFDVKTFKMWEDVQIYENSIQKHV</sequence>
<dbReference type="EMBL" id="CP005939">
    <property type="protein sequence ID" value="AHA75593.1"/>
    <property type="molecule type" value="Genomic_DNA"/>
</dbReference>
<gene>
    <name evidence="1" type="ORF">YBT1518_32847</name>
</gene>
<evidence type="ECO:0000313" key="2">
    <source>
        <dbReference type="Proteomes" id="UP000018566"/>
    </source>
</evidence>
<evidence type="ECO:0000313" key="1">
    <source>
        <dbReference type="EMBL" id="AHA75593.1"/>
    </source>
</evidence>
<dbReference type="KEGG" id="bthu:YBT1518_32847"/>
<proteinExistence type="predicted"/>
<protein>
    <submittedName>
        <fullName evidence="1">Uncharacterized protein</fullName>
    </submittedName>
</protein>
<dbReference type="Proteomes" id="UP000018566">
    <property type="component" value="Plasmid pBMB0232"/>
</dbReference>
<name>A0A9W3KJ76_BACTU</name>